<proteinExistence type="inferred from homology"/>
<dbReference type="PANTHER" id="PTHR14017:SF14">
    <property type="entry name" value="JMJC DOMAIN-CONTAINING PROTEIN"/>
    <property type="match status" value="1"/>
</dbReference>
<evidence type="ECO:0000256" key="2">
    <source>
        <dbReference type="ARBA" id="ARBA00023242"/>
    </source>
</evidence>
<feature type="region of interest" description="Disordered" evidence="5">
    <location>
        <begin position="344"/>
        <end position="429"/>
    </location>
</feature>
<dbReference type="GO" id="GO:0044666">
    <property type="term" value="C:MLL3/4 complex"/>
    <property type="evidence" value="ECO:0007669"/>
    <property type="project" value="TreeGrafter"/>
</dbReference>
<dbReference type="EMBL" id="PDUG01000006">
    <property type="protein sequence ID" value="PIC21202.1"/>
    <property type="molecule type" value="Genomic_DNA"/>
</dbReference>
<keyword evidence="8" id="KW-1185">Reference proteome</keyword>
<feature type="compositionally biased region" description="Acidic residues" evidence="5">
    <location>
        <begin position="345"/>
        <end position="377"/>
    </location>
</feature>
<gene>
    <name evidence="7" type="primary">Cnig_chr_X.g26128</name>
    <name evidence="7" type="ORF">B9Z55_026128</name>
</gene>
<dbReference type="STRING" id="1611254.A0A2G5T1Y1"/>
<evidence type="ECO:0000256" key="5">
    <source>
        <dbReference type="SAM" id="MobiDB-lite"/>
    </source>
</evidence>
<feature type="compositionally biased region" description="Acidic residues" evidence="5">
    <location>
        <begin position="285"/>
        <end position="295"/>
    </location>
</feature>
<feature type="domain" description="JmjC" evidence="6">
    <location>
        <begin position="776"/>
        <end position="945"/>
    </location>
</feature>
<evidence type="ECO:0000256" key="1">
    <source>
        <dbReference type="ARBA" id="ARBA00004123"/>
    </source>
</evidence>
<keyword evidence="4" id="KW-0175">Coiled coil</keyword>
<evidence type="ECO:0000259" key="6">
    <source>
        <dbReference type="PROSITE" id="PS51184"/>
    </source>
</evidence>
<dbReference type="Pfam" id="PF02373">
    <property type="entry name" value="JmjC"/>
    <property type="match status" value="1"/>
</dbReference>
<evidence type="ECO:0000313" key="7">
    <source>
        <dbReference type="EMBL" id="PIC21202.1"/>
    </source>
</evidence>
<comment type="subcellular location">
    <subcellularLocation>
        <location evidence="1">Nucleus</location>
    </subcellularLocation>
</comment>
<comment type="caution">
    <text evidence="7">The sequence shown here is derived from an EMBL/GenBank/DDBJ whole genome shotgun (WGS) entry which is preliminary data.</text>
</comment>
<dbReference type="Proteomes" id="UP000230233">
    <property type="component" value="Chromosome X"/>
</dbReference>
<feature type="compositionally biased region" description="Polar residues" evidence="5">
    <location>
        <begin position="301"/>
        <end position="310"/>
    </location>
</feature>
<dbReference type="Gene3D" id="1.20.58.1370">
    <property type="match status" value="1"/>
</dbReference>
<feature type="compositionally biased region" description="Basic and acidic residues" evidence="5">
    <location>
        <begin position="418"/>
        <end position="427"/>
    </location>
</feature>
<evidence type="ECO:0000256" key="4">
    <source>
        <dbReference type="SAM" id="Coils"/>
    </source>
</evidence>
<dbReference type="Gene3D" id="2.60.120.650">
    <property type="entry name" value="Cupin"/>
    <property type="match status" value="1"/>
</dbReference>
<evidence type="ECO:0000313" key="8">
    <source>
        <dbReference type="Proteomes" id="UP000230233"/>
    </source>
</evidence>
<dbReference type="GO" id="GO:0010468">
    <property type="term" value="P:regulation of gene expression"/>
    <property type="evidence" value="ECO:0007669"/>
    <property type="project" value="TreeGrafter"/>
</dbReference>
<feature type="coiled-coil region" evidence="4">
    <location>
        <begin position="105"/>
        <end position="181"/>
    </location>
</feature>
<dbReference type="SUPFAM" id="SSF51197">
    <property type="entry name" value="Clavaminate synthase-like"/>
    <property type="match status" value="1"/>
</dbReference>
<protein>
    <recommendedName>
        <fullName evidence="6">JmjC domain-containing protein</fullName>
    </recommendedName>
</protein>
<dbReference type="InterPro" id="IPR003347">
    <property type="entry name" value="JmjC_dom"/>
</dbReference>
<evidence type="ECO:0000256" key="3">
    <source>
        <dbReference type="ARBA" id="ARBA00034483"/>
    </source>
</evidence>
<feature type="region of interest" description="Disordered" evidence="5">
    <location>
        <begin position="281"/>
        <end position="330"/>
    </location>
</feature>
<accession>A0A2G5T1Y1</accession>
<dbReference type="SMART" id="SM00558">
    <property type="entry name" value="JmjC"/>
    <property type="match status" value="1"/>
</dbReference>
<feature type="compositionally biased region" description="Basic residues" evidence="5">
    <location>
        <begin position="391"/>
        <end position="417"/>
    </location>
</feature>
<dbReference type="AlphaFoldDB" id="A0A2G5T1Y1"/>
<sequence>MLSDLCLLMKVNSRLNSMNPLKRQSDKPVDSLSGMEKKKLKEAIMARNNDIEDVSKRLEENQLQQLIGNLELFQNQKNYVEAKIKVVEKKQEEWVLKEKMVQLDIENFQNEKQQCSIDMKIVESKTQELRSKIDELTGKKADLKSKKEQKISQFRNDKLWMENEEDEYAELIAENELGTKTDDRMKNEVEARKQVHEAEILAMDANLNLLQTQLDGFVNKEAENATLKSIILKKQEELNGQEENAKKVLEDLRIRQDQFSDEIKTLEVKKEKIDADIEATKQEIDDGNDGQDEQETEHPVMTQSQSTSNGLERPRRVSFTNDFGDPVFPIVRYDDSDAEHIDQPVEQDDEDIPNQDEQEDHDKEQEEGDEVQADEAPTDGPSCSTQDIGKAKPKKGGKRNPKSKKVQQRYPKSKKVQKRDSKAKVQERSQQIHKNYEVYNAKLHVKAYFREFGYTGASDAAKQAVDEIIASVEEKNCSVVQLVQGAPFPENECRGLKTQLMQITMAPRVEKPESGSSSSRRSWDYVRHLTYTGDMYLDVATVTGEDVIKCAAEFKTTKTNHVFGPPETEKICDVLEGDSTVVDAERTFFEQQSQHPLNGSSHPIPVISKDDEEGLKNLLANASIFMVDDVNGWNGFQFEAFNLEKISEVLKANSDVQVLRQVPQPTNKNFNFTAEHQKKDESGVYHFTEHHKLEDFLGNHKKCLQEVTREAYNEILASPANKDEILENLGEELRKHQLPLGKHEKDTEAAEVMKKKVPKSATLLSFGTNVDLTGEASEEQEKNCAKLPDSLAPAGRGTLLNLAYEKIPGLNDVQMYLKPPAARTTGHFESNSIGSININLGPGDCVWFAIPAEFSQSLGKILRNHRARKDTQRSAFAQTWWPNEEECIKEGIVFHKFVQKPGQLVYVCIGTYHWVQSDGYTANVSWNVMQPSFHQMAVAAIMNDHYLDLGCDNHSIVPIEYISWNMVISQEPVEEKDFRKLLKVIMMRSLANLQATLDFINNKKERDDKNKKKKKTTVALIRMEKTGVNPMTFGQDEDAVARCKSCAQVLFNFVPVNEENVILCFKCIHTKKGLNTNKINVIQCYDLDYLVSVFDGFQIE</sequence>
<dbReference type="GO" id="GO:0071558">
    <property type="term" value="F:histone H3K27me2/H3K27me3 demethylase activity"/>
    <property type="evidence" value="ECO:0007669"/>
    <property type="project" value="TreeGrafter"/>
</dbReference>
<feature type="coiled-coil region" evidence="4">
    <location>
        <begin position="41"/>
        <end position="76"/>
    </location>
</feature>
<name>A0A2G5T1Y1_9PELO</name>
<dbReference type="InterPro" id="IPR051630">
    <property type="entry name" value="Corepressor-Demethylase"/>
</dbReference>
<dbReference type="GO" id="GO:0000978">
    <property type="term" value="F:RNA polymerase II cis-regulatory region sequence-specific DNA binding"/>
    <property type="evidence" value="ECO:0007669"/>
    <property type="project" value="TreeGrafter"/>
</dbReference>
<organism evidence="7 8">
    <name type="scientific">Caenorhabditis nigoni</name>
    <dbReference type="NCBI Taxonomy" id="1611254"/>
    <lineage>
        <taxon>Eukaryota</taxon>
        <taxon>Metazoa</taxon>
        <taxon>Ecdysozoa</taxon>
        <taxon>Nematoda</taxon>
        <taxon>Chromadorea</taxon>
        <taxon>Rhabditida</taxon>
        <taxon>Rhabditina</taxon>
        <taxon>Rhabditomorpha</taxon>
        <taxon>Rhabditoidea</taxon>
        <taxon>Rhabditidae</taxon>
        <taxon>Peloderinae</taxon>
        <taxon>Caenorhabditis</taxon>
    </lineage>
</organism>
<reference evidence="8" key="1">
    <citation type="submission" date="2017-10" db="EMBL/GenBank/DDBJ databases">
        <title>Rapid genome shrinkage in a self-fertile nematode reveals novel sperm competition proteins.</title>
        <authorList>
            <person name="Yin D."/>
            <person name="Schwarz E.M."/>
            <person name="Thomas C.G."/>
            <person name="Felde R.L."/>
            <person name="Korf I.F."/>
            <person name="Cutter A.D."/>
            <person name="Schartner C.M."/>
            <person name="Ralston E.J."/>
            <person name="Meyer B.J."/>
            <person name="Haag E.S."/>
        </authorList>
    </citation>
    <scope>NUCLEOTIDE SEQUENCE [LARGE SCALE GENOMIC DNA]</scope>
    <source>
        <strain evidence="8">JU1422</strain>
    </source>
</reference>
<comment type="similarity">
    <text evidence="3">Belongs to the UTX family.</text>
</comment>
<keyword evidence="2" id="KW-0539">Nucleus</keyword>
<dbReference type="OrthoDB" id="418911at2759"/>
<dbReference type="PANTHER" id="PTHR14017">
    <property type="entry name" value="LYSINE-SPECIFIC DEMETHYLASE"/>
    <property type="match status" value="1"/>
</dbReference>
<dbReference type="PROSITE" id="PS51184">
    <property type="entry name" value="JMJC"/>
    <property type="match status" value="1"/>
</dbReference>
<dbReference type="GO" id="GO:0031490">
    <property type="term" value="F:chromatin DNA binding"/>
    <property type="evidence" value="ECO:0007669"/>
    <property type="project" value="TreeGrafter"/>
</dbReference>